<dbReference type="EMBL" id="JAGFNK010000001">
    <property type="protein sequence ID" value="KAI9513518.1"/>
    <property type="molecule type" value="Genomic_DNA"/>
</dbReference>
<evidence type="ECO:0000313" key="2">
    <source>
        <dbReference type="Proteomes" id="UP001207468"/>
    </source>
</evidence>
<name>A0ACC0UPP3_9AGAM</name>
<sequence length="202" mass="22823">MHCSTSGVRRRAYKEHCRRFLCSSDYPTTFEHPNQPSHLTFSLISTLSTCNAQLHFQLNIRCPVPVSAISLVSISPFSCRVVSRTRSQKGLQYTIRTLEDIRSVTHPAEFWTSYSIKALSLPMLLAFLPGTFTLINMCGSTVNVSHRGIQDFIPHGNCSISHRNFKNFSISGRYYVSDINNNKLFSFLFLKGTTFITINATS</sequence>
<protein>
    <submittedName>
        <fullName evidence="1">Uncharacterized protein</fullName>
    </submittedName>
</protein>
<evidence type="ECO:0000313" key="1">
    <source>
        <dbReference type="EMBL" id="KAI9513518.1"/>
    </source>
</evidence>
<accession>A0ACC0UPP3</accession>
<organism evidence="1 2">
    <name type="scientific">Russula earlei</name>
    <dbReference type="NCBI Taxonomy" id="71964"/>
    <lineage>
        <taxon>Eukaryota</taxon>
        <taxon>Fungi</taxon>
        <taxon>Dikarya</taxon>
        <taxon>Basidiomycota</taxon>
        <taxon>Agaricomycotina</taxon>
        <taxon>Agaricomycetes</taxon>
        <taxon>Russulales</taxon>
        <taxon>Russulaceae</taxon>
        <taxon>Russula</taxon>
    </lineage>
</organism>
<proteinExistence type="predicted"/>
<gene>
    <name evidence="1" type="ORF">F5148DRAFT_10638</name>
</gene>
<comment type="caution">
    <text evidence="1">The sequence shown here is derived from an EMBL/GenBank/DDBJ whole genome shotgun (WGS) entry which is preliminary data.</text>
</comment>
<keyword evidence="2" id="KW-1185">Reference proteome</keyword>
<reference evidence="1" key="1">
    <citation type="submission" date="2021-03" db="EMBL/GenBank/DDBJ databases">
        <title>Evolutionary priming and transition to the ectomycorrhizal habit in an iconic lineage of mushroom-forming fungi: is preadaptation a requirement?</title>
        <authorList>
            <consortium name="DOE Joint Genome Institute"/>
            <person name="Looney B.P."/>
            <person name="Miyauchi S."/>
            <person name="Morin E."/>
            <person name="Drula E."/>
            <person name="Courty P.E."/>
            <person name="Chicoki N."/>
            <person name="Fauchery L."/>
            <person name="Kohler A."/>
            <person name="Kuo A."/>
            <person name="LaButti K."/>
            <person name="Pangilinan J."/>
            <person name="Lipzen A."/>
            <person name="Riley R."/>
            <person name="Andreopoulos W."/>
            <person name="He G."/>
            <person name="Johnson J."/>
            <person name="Barry K.W."/>
            <person name="Grigoriev I.V."/>
            <person name="Nagy L."/>
            <person name="Hibbett D."/>
            <person name="Henrissat B."/>
            <person name="Matheny P.B."/>
            <person name="Labbe J."/>
            <person name="Martin A.F."/>
        </authorList>
    </citation>
    <scope>NUCLEOTIDE SEQUENCE</scope>
    <source>
        <strain evidence="1">BPL698</strain>
    </source>
</reference>
<dbReference type="Proteomes" id="UP001207468">
    <property type="component" value="Unassembled WGS sequence"/>
</dbReference>